<sequence length="280" mass="29497">MQLLSTFLEDNPRTILVEVVEVKGSTPREAGAWMLVSETGLHGTIGGGAFEYMAIDHARALLAGRADDLRRDIPLGPAIGQCCGGFVSLSFSVFDAAARTRLETRLKAETETHPAVFVFGAGHVGKALASALLPLPFAVTVVETRREELQGLPEGVATRLSALPEAEATAIPPGGAAIIVTHDHALDFLIAWRALARTDLFYTGMIGSATKRATFARWFVSEGGEPAALDRLVLPIGGSAVRDKRPAVIAAMVAAELLRASASRAAASPLPALSAERDRP</sequence>
<keyword evidence="4" id="KW-1185">Reference proteome</keyword>
<evidence type="ECO:0000313" key="4">
    <source>
        <dbReference type="Proteomes" id="UP001208771"/>
    </source>
</evidence>
<organism evidence="3 4">
    <name type="scientific">Ectorhizobium quercum</name>
    <dbReference type="NCBI Taxonomy" id="2965071"/>
    <lineage>
        <taxon>Bacteria</taxon>
        <taxon>Pseudomonadati</taxon>
        <taxon>Pseudomonadota</taxon>
        <taxon>Alphaproteobacteria</taxon>
        <taxon>Hyphomicrobiales</taxon>
        <taxon>Rhizobiaceae</taxon>
        <taxon>Ectorhizobium</taxon>
    </lineage>
</organism>
<dbReference type="NCBIfam" id="TIGR02964">
    <property type="entry name" value="xanthine_xdhC"/>
    <property type="match status" value="1"/>
</dbReference>
<evidence type="ECO:0000259" key="1">
    <source>
        <dbReference type="Pfam" id="PF02625"/>
    </source>
</evidence>
<evidence type="ECO:0000313" key="3">
    <source>
        <dbReference type="EMBL" id="MCX8996644.1"/>
    </source>
</evidence>
<dbReference type="InterPro" id="IPR036291">
    <property type="entry name" value="NAD(P)-bd_dom_sf"/>
</dbReference>
<dbReference type="Pfam" id="PF02625">
    <property type="entry name" value="XdhC_CoxI"/>
    <property type="match status" value="1"/>
</dbReference>
<dbReference type="InterPro" id="IPR052698">
    <property type="entry name" value="MoCofactor_Util/Proc"/>
</dbReference>
<dbReference type="InterPro" id="IPR014308">
    <property type="entry name" value="Xanthine_DH_XdhC"/>
</dbReference>
<reference evidence="3" key="1">
    <citation type="submission" date="2022-07" db="EMBL/GenBank/DDBJ databases">
        <title>Ectorhizobium quercum gen.nov., sp. nov.</title>
        <authorList>
            <person name="Ma T."/>
            <person name="Li Y."/>
        </authorList>
    </citation>
    <scope>NUCLEOTIDE SEQUENCE</scope>
    <source>
        <strain evidence="3">BDR2-2</strain>
    </source>
</reference>
<dbReference type="PANTHER" id="PTHR30388">
    <property type="entry name" value="ALDEHYDE OXIDOREDUCTASE MOLYBDENUM COFACTOR ASSEMBLY PROTEIN"/>
    <property type="match status" value="1"/>
</dbReference>
<dbReference type="AlphaFoldDB" id="A0AAE3MYY1"/>
<dbReference type="EMBL" id="JANFPI010000002">
    <property type="protein sequence ID" value="MCX8996644.1"/>
    <property type="molecule type" value="Genomic_DNA"/>
</dbReference>
<feature type="domain" description="XdhC- CoxI" evidence="1">
    <location>
        <begin position="10"/>
        <end position="66"/>
    </location>
</feature>
<gene>
    <name evidence="3" type="primary">xdhC</name>
    <name evidence="3" type="ORF">NOF55_05955</name>
</gene>
<evidence type="ECO:0000259" key="2">
    <source>
        <dbReference type="Pfam" id="PF13478"/>
    </source>
</evidence>
<dbReference type="InterPro" id="IPR027051">
    <property type="entry name" value="XdhC_Rossmann_dom"/>
</dbReference>
<accession>A0AAE3MYY1</accession>
<protein>
    <submittedName>
        <fullName evidence="3">Xanthine dehydrogenase accessory protein XdhC</fullName>
    </submittedName>
</protein>
<dbReference type="Gene3D" id="3.40.50.720">
    <property type="entry name" value="NAD(P)-binding Rossmann-like Domain"/>
    <property type="match status" value="1"/>
</dbReference>
<dbReference type="Proteomes" id="UP001208771">
    <property type="component" value="Unassembled WGS sequence"/>
</dbReference>
<name>A0AAE3MYY1_9HYPH</name>
<feature type="domain" description="XdhC Rossmann" evidence="2">
    <location>
        <begin position="116"/>
        <end position="257"/>
    </location>
</feature>
<dbReference type="SUPFAM" id="SSF51735">
    <property type="entry name" value="NAD(P)-binding Rossmann-fold domains"/>
    <property type="match status" value="1"/>
</dbReference>
<comment type="caution">
    <text evidence="3">The sequence shown here is derived from an EMBL/GenBank/DDBJ whole genome shotgun (WGS) entry which is preliminary data.</text>
</comment>
<dbReference type="Pfam" id="PF13478">
    <property type="entry name" value="XdhC_C"/>
    <property type="match status" value="1"/>
</dbReference>
<dbReference type="InterPro" id="IPR003777">
    <property type="entry name" value="XdhC_CoxI"/>
</dbReference>
<dbReference type="PANTHER" id="PTHR30388:SF6">
    <property type="entry name" value="XANTHINE DEHYDROGENASE SUBUNIT A-RELATED"/>
    <property type="match status" value="1"/>
</dbReference>
<proteinExistence type="predicted"/>
<dbReference type="RefSeq" id="WP_306410429.1">
    <property type="nucleotide sequence ID" value="NZ_JANFPI010000002.1"/>
</dbReference>